<dbReference type="EMBL" id="BAABBB010000007">
    <property type="protein sequence ID" value="GAA3526603.1"/>
    <property type="molecule type" value="Genomic_DNA"/>
</dbReference>
<proteinExistence type="predicted"/>
<evidence type="ECO:0000313" key="2">
    <source>
        <dbReference type="Proteomes" id="UP001500301"/>
    </source>
</evidence>
<sequence>MTLSVAWADLDRLDEEMAGLAGQVAEITAYAGRWVCQRSGFEPSPLCLLRPLAELMDLLADGFDDLRDLAAGDWADLRRAVASTRRDLRAVDAGAVARMPVVAR</sequence>
<keyword evidence="2" id="KW-1185">Reference proteome</keyword>
<accession>A0ABP6V0T9</accession>
<reference evidence="2" key="1">
    <citation type="journal article" date="2019" name="Int. J. Syst. Evol. Microbiol.">
        <title>The Global Catalogue of Microorganisms (GCM) 10K type strain sequencing project: providing services to taxonomists for standard genome sequencing and annotation.</title>
        <authorList>
            <consortium name="The Broad Institute Genomics Platform"/>
            <consortium name="The Broad Institute Genome Sequencing Center for Infectious Disease"/>
            <person name="Wu L."/>
            <person name="Ma J."/>
        </authorList>
    </citation>
    <scope>NUCLEOTIDE SEQUENCE [LARGE SCALE GENOMIC DNA]</scope>
    <source>
        <strain evidence="2">JCM 17460</strain>
    </source>
</reference>
<gene>
    <name evidence="1" type="ORF">GCM10022263_14170</name>
</gene>
<dbReference type="RefSeq" id="WP_218234033.1">
    <property type="nucleotide sequence ID" value="NZ_BAABBB010000007.1"/>
</dbReference>
<comment type="caution">
    <text evidence="1">The sequence shown here is derived from an EMBL/GenBank/DDBJ whole genome shotgun (WGS) entry which is preliminary data.</text>
</comment>
<dbReference type="Proteomes" id="UP001500301">
    <property type="component" value="Unassembled WGS sequence"/>
</dbReference>
<evidence type="ECO:0000313" key="1">
    <source>
        <dbReference type="EMBL" id="GAA3526603.1"/>
    </source>
</evidence>
<name>A0ABP6V0T9_9ACTN</name>
<organism evidence="1 2">
    <name type="scientific">Nocardioides daeguensis</name>
    <dbReference type="NCBI Taxonomy" id="908359"/>
    <lineage>
        <taxon>Bacteria</taxon>
        <taxon>Bacillati</taxon>
        <taxon>Actinomycetota</taxon>
        <taxon>Actinomycetes</taxon>
        <taxon>Propionibacteriales</taxon>
        <taxon>Nocardioidaceae</taxon>
        <taxon>Nocardioides</taxon>
    </lineage>
</organism>
<protein>
    <recommendedName>
        <fullName evidence="3">ESX-1 secretion-associated protein</fullName>
    </recommendedName>
</protein>
<evidence type="ECO:0008006" key="3">
    <source>
        <dbReference type="Google" id="ProtNLM"/>
    </source>
</evidence>